<evidence type="ECO:0000313" key="8">
    <source>
        <dbReference type="EMBL" id="SUJ22584.1"/>
    </source>
</evidence>
<dbReference type="PANTHER" id="PTHR36985:SF1">
    <property type="entry name" value="TRANSLOCATION AND ASSEMBLY MODULE SUBUNIT TAMB"/>
    <property type="match status" value="1"/>
</dbReference>
<evidence type="ECO:0000256" key="4">
    <source>
        <dbReference type="ARBA" id="ARBA00023136"/>
    </source>
</evidence>
<dbReference type="PANTHER" id="PTHR36985">
    <property type="entry name" value="TRANSLOCATION AND ASSEMBLY MODULE SUBUNIT TAMB"/>
    <property type="match status" value="1"/>
</dbReference>
<keyword evidence="4 6" id="KW-0472">Membrane</keyword>
<accession>A0A380CK79</accession>
<comment type="subcellular location">
    <subcellularLocation>
        <location evidence="1">Membrane</location>
        <topology evidence="1">Single-pass membrane protein</topology>
    </subcellularLocation>
</comment>
<evidence type="ECO:0000256" key="6">
    <source>
        <dbReference type="SAM" id="Phobius"/>
    </source>
</evidence>
<dbReference type="GO" id="GO:0005886">
    <property type="term" value="C:plasma membrane"/>
    <property type="evidence" value="ECO:0007669"/>
    <property type="project" value="InterPro"/>
</dbReference>
<keyword evidence="2 6" id="KW-0812">Transmembrane</keyword>
<evidence type="ECO:0000259" key="7">
    <source>
        <dbReference type="Pfam" id="PF04357"/>
    </source>
</evidence>
<dbReference type="InterPro" id="IPR007452">
    <property type="entry name" value="TamB_C"/>
</dbReference>
<dbReference type="Proteomes" id="UP000254893">
    <property type="component" value="Unassembled WGS sequence"/>
</dbReference>
<dbReference type="EMBL" id="UGYW01000002">
    <property type="protein sequence ID" value="SUJ22584.1"/>
    <property type="molecule type" value="Genomic_DNA"/>
</dbReference>
<evidence type="ECO:0000256" key="1">
    <source>
        <dbReference type="ARBA" id="ARBA00004167"/>
    </source>
</evidence>
<organism evidence="8 9">
    <name type="scientific">Sphingobacterium spiritivorum</name>
    <name type="common">Flavobacterium spiritivorum</name>
    <dbReference type="NCBI Taxonomy" id="258"/>
    <lineage>
        <taxon>Bacteria</taxon>
        <taxon>Pseudomonadati</taxon>
        <taxon>Bacteroidota</taxon>
        <taxon>Sphingobacteriia</taxon>
        <taxon>Sphingobacteriales</taxon>
        <taxon>Sphingobacteriaceae</taxon>
        <taxon>Sphingobacterium</taxon>
    </lineage>
</organism>
<dbReference type="Pfam" id="PF04357">
    <property type="entry name" value="TamB"/>
    <property type="match status" value="1"/>
</dbReference>
<feature type="region of interest" description="Disordered" evidence="5">
    <location>
        <begin position="1712"/>
        <end position="1765"/>
    </location>
</feature>
<keyword evidence="3 6" id="KW-1133">Transmembrane helix</keyword>
<reference evidence="8 9" key="1">
    <citation type="submission" date="2018-06" db="EMBL/GenBank/DDBJ databases">
        <authorList>
            <consortium name="Pathogen Informatics"/>
            <person name="Doyle S."/>
        </authorList>
    </citation>
    <scope>NUCLEOTIDE SEQUENCE [LARGE SCALE GENOMIC DNA]</scope>
    <source>
        <strain evidence="8 9">NCTC11388</strain>
    </source>
</reference>
<feature type="domain" description="Translocation and assembly module TamB C-terminal" evidence="7">
    <location>
        <begin position="1196"/>
        <end position="1639"/>
    </location>
</feature>
<name>A0A380CK79_SPHSI</name>
<sequence>MNKLGRIALKTFLWIVGSIIALLLLIVFLIRLPAVQNFVVGKVTNYVEGKIGTPVRIGYIKIGFPKDLVLENVYLADQSKDTLVSAEELKVDIDMFKLLKNTVEIQEISLKGATAKISRSLPDSAFNFDYIVKAFSSEKESTAAADTTSAMVFNIEKVNFDKIRFIYKDDVIGTRAEINLGHFDTRIKTFDLTRNMTFDMPVINIDGLTAIVNQWSPMTETNRPKAEDFGITDPSVKEASLLPNVGIKTANLKNIDVRYSDSSSAMDTRFNINELVASIHEIDLNKEIVTLDNIKLDGSDSKVLFGKINKKPEVKATKDSTAATSSNNWIVSANEIVINKTNFLFKDDNQARMKGFDYGNIKIQGLSGDLKDLFYSADSLSGSLSMLKAKDHSGFEIKQLSGDFVYTNTGAIIKNLYAETPNTLLRDYIKVSYPSLDIISTQPEKLTLEANIRKSRVGMKDIRYFAPFLDTMQVMKPLMTKTFFIDGRVKGRMNDLQIPTLEFKTLDRTHIIASAHITGLPDPEKMNIDLRLKKLTTGRRDLEQLIAKSMLPDSIQLPNSIGLTGTFKGGMKGFDADLKLKTEQGNASFDGKLNMAGRDTSYDARVRIEDFNLGHLLKMDSTLGILAFDADVKGHGLNPKTMQADVKGKLLRLDAMGYRYQNIDLDLLANKGDIGATISSSDPNLDLHMNANADMRGKYPKVNMEMMIDSINFKNLKLMTEDLRYHGKIVADFETADLNFLNGRIDIVNSSIAYKNDRFVLDSVSMIAKADTSRNMLTLQSEFLKAHLVGKYQLTELGSAMQDILRVYYQPNANPTKIPPYSPQNFEFSAQLNNSRFIRDFFPDLEELRPVTLDGTFDSQTKSILAKLVAPKVIYGGTKIENVSLDINTVDSTMYYSTLINKIAISNVELINTVLSGKVIKNNLDFGLWIKDKQEKEQYYLGAQMKVNDDNYILSLLENGLMLNYETWNINQNNSLSFGKAGIRAQDFILTNKGQELKIVSQDSSLNSPINLSFNNFRIETFSQMLESEALNLGGGINGSATISRLESKPVFVSDLTIDKFYFGKDTVGNIAIKVNNEKENTYAADVSITENGNNVRLLGEYISPPDGKSTFQATLDLKPLKMKTVEAFSLGYLQNTEGNLEGTLNISGTTADPSIKGDLVFQDARLNITMLNADFYMNDQTISFNDQGLAFKEFNIKDKRGNTARINGSILTKDYTDFDFNLNLNTNDFTVVNSTREDNDLFYGKLFVTSNLRIRGDMHKPVVDGNIKANDKTDFVFIVPNDNPGMVQRDGVVEFVNKSDTSAANVFAKLDSMTTTSHLSGIDLTLNLQTDKEAKFKIIMDEGSKDALNIQGTAELNMGIDASEKITMSGTFTVEKGDYSFSFGPLSKEFAFEKGSTITWNGDPLDAQLAITALYTNKFPTLELVQNQIGTESANLYKQRIPFAVKLLLTGELFKPNINFDIDLDEKNAIVSQDVVSKVNIALTALREDQSELNKQVFSLIILGRFMASNPFESLSGGGGVEGTARNTMSSFLSGQLNALASDLIKGVELDFGLESSQDYLTGSGNTRTDLNIGVSKMLFDDRLKITIGSNFEVEGSSRPGEQANNIAGDISLDYQLSQDGRYFARVYRKNQYQATLQGQFVETGIGFIINMDYNKFREIFMNTKQLQNYYDTESKGFRRRFDVERMDKDSVYRDSVRAVIRDSLMQNSPEYRKRQEKKLQEQQQLKKDSLDKSGKNDTNHKKTDTIKSAIRNEEEERRQNAKG</sequence>
<evidence type="ECO:0000256" key="5">
    <source>
        <dbReference type="SAM" id="MobiDB-lite"/>
    </source>
</evidence>
<evidence type="ECO:0000256" key="3">
    <source>
        <dbReference type="ARBA" id="ARBA00022989"/>
    </source>
</evidence>
<dbReference type="RefSeq" id="WP_115170833.1">
    <property type="nucleotide sequence ID" value="NZ_UGYW01000002.1"/>
</dbReference>
<feature type="transmembrane region" description="Helical" evidence="6">
    <location>
        <begin position="12"/>
        <end position="32"/>
    </location>
</feature>
<evidence type="ECO:0000256" key="2">
    <source>
        <dbReference type="ARBA" id="ARBA00022692"/>
    </source>
</evidence>
<dbReference type="GO" id="GO:0009306">
    <property type="term" value="P:protein secretion"/>
    <property type="evidence" value="ECO:0007669"/>
    <property type="project" value="InterPro"/>
</dbReference>
<gene>
    <name evidence="8" type="ORF">NCTC11388_03234</name>
</gene>
<evidence type="ECO:0000313" key="9">
    <source>
        <dbReference type="Proteomes" id="UP000254893"/>
    </source>
</evidence>
<proteinExistence type="predicted"/>
<protein>
    <submittedName>
        <fullName evidence="8">Uncharacterized protein involved in outer membrane biogenesis</fullName>
    </submittedName>
</protein>